<protein>
    <submittedName>
        <fullName evidence="1">Uncharacterized protein</fullName>
    </submittedName>
</protein>
<dbReference type="AlphaFoldDB" id="A0A6C0I0B5"/>
<evidence type="ECO:0000313" key="1">
    <source>
        <dbReference type="EMBL" id="QHT86468.1"/>
    </source>
</evidence>
<dbReference type="EMBL" id="MN740069">
    <property type="protein sequence ID" value="QHT86468.1"/>
    <property type="molecule type" value="Genomic_DNA"/>
</dbReference>
<organism evidence="1">
    <name type="scientific">viral metagenome</name>
    <dbReference type="NCBI Taxonomy" id="1070528"/>
    <lineage>
        <taxon>unclassified sequences</taxon>
        <taxon>metagenomes</taxon>
        <taxon>organismal metagenomes</taxon>
    </lineage>
</organism>
<name>A0A6C0I0B5_9ZZZZ</name>
<reference evidence="1" key="1">
    <citation type="journal article" date="2020" name="Nature">
        <title>Giant virus diversity and host interactions through global metagenomics.</title>
        <authorList>
            <person name="Schulz F."/>
            <person name="Roux S."/>
            <person name="Paez-Espino D."/>
            <person name="Jungbluth S."/>
            <person name="Walsh D.A."/>
            <person name="Denef V.J."/>
            <person name="McMahon K.D."/>
            <person name="Konstantinidis K.T."/>
            <person name="Eloe-Fadrosh E.A."/>
            <person name="Kyrpides N.C."/>
            <person name="Woyke T."/>
        </authorList>
    </citation>
    <scope>NUCLEOTIDE SEQUENCE</scope>
    <source>
        <strain evidence="1">GVMAG-M-3300023184-186</strain>
    </source>
</reference>
<sequence>MYNNIIKTTFFNTSSNLFISDKLYLTNKFNYSLHIPNNLLGIDGFNGFTIIYLVYLSYLQKFTTIKQIIEFYKYCPLTAKLYQNVNLLEFIYLTAFNKLLGNQLKSYDLILFLEKRVKCNIDFKLYKIFYKNYFNFAIPKYKKLNITASTINRAKKLLGNGFYTLSMYRSLNSNDKAFLINLFYTTYIDPNNYIDIHPIIFNYNMYKQFVKEIGNNTKDGIRIIIGESFNKLGLLMDLYYKSDSYYIPFSKHIYSNEKFTIDKKYKKYLTKEYLSIFKNLIIKLIPYDIMKGANNIYIYDLIESGKGLFSFIHIFNIIFPEFKDKIYLILISNFINDKYKLYYSFNNNIEIKKKLKKDNIKHKYFNFKCNIYILNIFTEERYNNRCFKSLPIEKINNKKLNIFEEYSDINRNNLIKFFIINVFKLESSLKSL</sequence>
<proteinExistence type="predicted"/>
<accession>A0A6C0I0B5</accession>